<keyword evidence="6 8" id="KW-0472">Membrane</keyword>
<feature type="transmembrane region" description="Helical" evidence="8">
    <location>
        <begin position="91"/>
        <end position="112"/>
    </location>
</feature>
<dbReference type="GO" id="GO:0016020">
    <property type="term" value="C:membrane"/>
    <property type="evidence" value="ECO:0007669"/>
    <property type="project" value="UniProtKB-SubCell"/>
</dbReference>
<feature type="transmembrane region" description="Helical" evidence="8">
    <location>
        <begin position="158"/>
        <end position="177"/>
    </location>
</feature>
<dbReference type="AlphaFoldDB" id="A9V0M3"/>
<dbReference type="SUPFAM" id="SSF103473">
    <property type="entry name" value="MFS general substrate transporter"/>
    <property type="match status" value="1"/>
</dbReference>
<protein>
    <recommendedName>
        <fullName evidence="10">Major facilitator superfamily (MFS) profile domain-containing protein</fullName>
    </recommendedName>
</protein>
<feature type="chain" id="PRO_5002744940" description="Major facilitator superfamily (MFS) profile domain-containing protein" evidence="9">
    <location>
        <begin position="19"/>
        <end position="452"/>
    </location>
</feature>
<dbReference type="InterPro" id="IPR003663">
    <property type="entry name" value="Sugar/inositol_transpt"/>
</dbReference>
<evidence type="ECO:0000256" key="2">
    <source>
        <dbReference type="ARBA" id="ARBA00010992"/>
    </source>
</evidence>
<feature type="transmembrane region" description="Helical" evidence="8">
    <location>
        <begin position="38"/>
        <end position="59"/>
    </location>
</feature>
<comment type="similarity">
    <text evidence="2 7">Belongs to the major facilitator superfamily. Sugar transporter (TC 2.A.1.1) family.</text>
</comment>
<feature type="transmembrane region" description="Helical" evidence="8">
    <location>
        <begin position="369"/>
        <end position="389"/>
    </location>
</feature>
<dbReference type="PROSITE" id="PS50850">
    <property type="entry name" value="MFS"/>
    <property type="match status" value="1"/>
</dbReference>
<evidence type="ECO:0000256" key="3">
    <source>
        <dbReference type="ARBA" id="ARBA00022448"/>
    </source>
</evidence>
<feature type="transmembrane region" description="Helical" evidence="8">
    <location>
        <begin position="401"/>
        <end position="419"/>
    </location>
</feature>
<dbReference type="InterPro" id="IPR005828">
    <property type="entry name" value="MFS_sugar_transport-like"/>
</dbReference>
<keyword evidence="9" id="KW-0732">Signal</keyword>
<feature type="transmembrane region" description="Helical" evidence="8">
    <location>
        <begin position="277"/>
        <end position="298"/>
    </location>
</feature>
<organism evidence="11 12">
    <name type="scientific">Monosiga brevicollis</name>
    <name type="common">Choanoflagellate</name>
    <dbReference type="NCBI Taxonomy" id="81824"/>
    <lineage>
        <taxon>Eukaryota</taxon>
        <taxon>Choanoflagellata</taxon>
        <taxon>Craspedida</taxon>
        <taxon>Salpingoecidae</taxon>
        <taxon>Monosiga</taxon>
    </lineage>
</organism>
<evidence type="ECO:0000256" key="9">
    <source>
        <dbReference type="SAM" id="SignalP"/>
    </source>
</evidence>
<dbReference type="STRING" id="81824.A9V0M3"/>
<dbReference type="PRINTS" id="PR00171">
    <property type="entry name" value="SUGRTRNSPORT"/>
</dbReference>
<dbReference type="InterPro" id="IPR036259">
    <property type="entry name" value="MFS_trans_sf"/>
</dbReference>
<dbReference type="OMA" id="TIVTWWL"/>
<dbReference type="PROSITE" id="PS00217">
    <property type="entry name" value="SUGAR_TRANSPORT_2"/>
    <property type="match status" value="1"/>
</dbReference>
<feature type="signal peptide" evidence="9">
    <location>
        <begin position="1"/>
        <end position="18"/>
    </location>
</feature>
<dbReference type="GO" id="GO:0015791">
    <property type="term" value="P:polyol transmembrane transport"/>
    <property type="evidence" value="ECO:0007669"/>
    <property type="project" value="UniProtKB-ARBA"/>
</dbReference>
<evidence type="ECO:0000256" key="5">
    <source>
        <dbReference type="ARBA" id="ARBA00022989"/>
    </source>
</evidence>
<dbReference type="eggNOG" id="KOG0254">
    <property type="taxonomic scope" value="Eukaryota"/>
</dbReference>
<evidence type="ECO:0000256" key="6">
    <source>
        <dbReference type="ARBA" id="ARBA00023136"/>
    </source>
</evidence>
<keyword evidence="4 8" id="KW-0812">Transmembrane</keyword>
<evidence type="ECO:0000313" key="11">
    <source>
        <dbReference type="EMBL" id="EDQ89041.1"/>
    </source>
</evidence>
<dbReference type="InParanoid" id="A9V0M3"/>
<evidence type="ECO:0000256" key="8">
    <source>
        <dbReference type="SAM" id="Phobius"/>
    </source>
</evidence>
<dbReference type="InterPro" id="IPR005829">
    <property type="entry name" value="Sugar_transporter_CS"/>
</dbReference>
<dbReference type="FunFam" id="1.20.1250.20:FF:000073">
    <property type="entry name" value="MFS myo-inositol transporter, putative"/>
    <property type="match status" value="1"/>
</dbReference>
<sequence length="452" mass="48161">MCMFVAALTSLLLGYDQGVMSGAKLYIRRDLGLNDDQVQLVVGILHVSAVGALCAGWIADTLGRRMAVGSACVLFLAGGLLMALANEYTTLIVGRVVTGLGVGTGLTIAPLYMAELAPASVRGALVSLNEISINIGVLLGYLNSWAFSGLPVSQSWRWMLGLGCLPPVVIMVALFFMPESPRYLLRRGRRDEAFRVLARSCPVDEAKATLATLADEAQQPLGSWRDLLSPSMRGARWLILAGVGVAFFQQASGLEALLYYVPETLAHAGITSLEHQLLINMAVGGVKLLSVLIAMCFTDKYGRRTLLMGSGVGIMLSCLLVAISFEAGDILGLTLLGIFLFMATFSFGFGPLTWVVSSEIFPLQVRGPALGLATFVNRVVSGIITSTYLSMAQGLTPAGSFFLFAGLSLLSVAFVKFVVPETGGKTLEDIERDARVERESGEGPMVDDARCV</sequence>
<evidence type="ECO:0000313" key="12">
    <source>
        <dbReference type="Proteomes" id="UP000001357"/>
    </source>
</evidence>
<dbReference type="NCBIfam" id="TIGR00879">
    <property type="entry name" value="SP"/>
    <property type="match status" value="1"/>
</dbReference>
<gene>
    <name evidence="11" type="ORF">MONBRDRAFT_8633</name>
</gene>
<evidence type="ECO:0000259" key="10">
    <source>
        <dbReference type="PROSITE" id="PS50850"/>
    </source>
</evidence>
<name>A9V0M3_MONBE</name>
<feature type="transmembrane region" description="Helical" evidence="8">
    <location>
        <begin position="237"/>
        <end position="261"/>
    </location>
</feature>
<feature type="transmembrane region" description="Helical" evidence="8">
    <location>
        <begin position="305"/>
        <end position="325"/>
    </location>
</feature>
<feature type="transmembrane region" description="Helical" evidence="8">
    <location>
        <begin position="124"/>
        <end position="146"/>
    </location>
</feature>
<feature type="transmembrane region" description="Helical" evidence="8">
    <location>
        <begin position="331"/>
        <end position="357"/>
    </location>
</feature>
<accession>A9V0M3</accession>
<dbReference type="PANTHER" id="PTHR48020">
    <property type="entry name" value="PROTON MYO-INOSITOL COTRANSPORTER"/>
    <property type="match status" value="1"/>
</dbReference>
<feature type="transmembrane region" description="Helical" evidence="8">
    <location>
        <begin position="66"/>
        <end position="85"/>
    </location>
</feature>
<keyword evidence="3 7" id="KW-0813">Transport</keyword>
<keyword evidence="5 8" id="KW-1133">Transmembrane helix</keyword>
<evidence type="ECO:0000256" key="7">
    <source>
        <dbReference type="RuleBase" id="RU003346"/>
    </source>
</evidence>
<evidence type="ECO:0000256" key="4">
    <source>
        <dbReference type="ARBA" id="ARBA00022692"/>
    </source>
</evidence>
<dbReference type="InterPro" id="IPR020846">
    <property type="entry name" value="MFS_dom"/>
</dbReference>
<dbReference type="PANTHER" id="PTHR48020:SF49">
    <property type="entry name" value="SUGAR TRANSPORTER"/>
    <property type="match status" value="1"/>
</dbReference>
<keyword evidence="12" id="KW-1185">Reference proteome</keyword>
<dbReference type="Pfam" id="PF00083">
    <property type="entry name" value="Sugar_tr"/>
    <property type="match status" value="1"/>
</dbReference>
<proteinExistence type="inferred from homology"/>
<dbReference type="EMBL" id="CH991552">
    <property type="protein sequence ID" value="EDQ89041.1"/>
    <property type="molecule type" value="Genomic_DNA"/>
</dbReference>
<dbReference type="Gene3D" id="1.20.1250.20">
    <property type="entry name" value="MFS general substrate transporter like domains"/>
    <property type="match status" value="1"/>
</dbReference>
<dbReference type="GO" id="GO:0022857">
    <property type="term" value="F:transmembrane transporter activity"/>
    <property type="evidence" value="ECO:0007669"/>
    <property type="project" value="InterPro"/>
</dbReference>
<evidence type="ECO:0000256" key="1">
    <source>
        <dbReference type="ARBA" id="ARBA00004141"/>
    </source>
</evidence>
<feature type="domain" description="Major facilitator superfamily (MFS) profile" evidence="10">
    <location>
        <begin position="2"/>
        <end position="423"/>
    </location>
</feature>
<comment type="subcellular location">
    <subcellularLocation>
        <location evidence="1">Membrane</location>
        <topology evidence="1">Multi-pass membrane protein</topology>
    </subcellularLocation>
</comment>
<dbReference type="KEGG" id="mbr:MONBRDRAFT_8633"/>
<dbReference type="GO" id="GO:0015798">
    <property type="term" value="P:myo-inositol transport"/>
    <property type="evidence" value="ECO:0007669"/>
    <property type="project" value="UniProtKB-ARBA"/>
</dbReference>
<dbReference type="Proteomes" id="UP000001357">
    <property type="component" value="Unassembled WGS sequence"/>
</dbReference>
<dbReference type="InterPro" id="IPR050814">
    <property type="entry name" value="Myo-inositol_Transporter"/>
</dbReference>
<reference evidence="11 12" key="1">
    <citation type="journal article" date="2008" name="Nature">
        <title>The genome of the choanoflagellate Monosiga brevicollis and the origin of metazoans.</title>
        <authorList>
            <consortium name="JGI Sequencing"/>
            <person name="King N."/>
            <person name="Westbrook M.J."/>
            <person name="Young S.L."/>
            <person name="Kuo A."/>
            <person name="Abedin M."/>
            <person name="Chapman J."/>
            <person name="Fairclough S."/>
            <person name="Hellsten U."/>
            <person name="Isogai Y."/>
            <person name="Letunic I."/>
            <person name="Marr M."/>
            <person name="Pincus D."/>
            <person name="Putnam N."/>
            <person name="Rokas A."/>
            <person name="Wright K.J."/>
            <person name="Zuzow R."/>
            <person name="Dirks W."/>
            <person name="Good M."/>
            <person name="Goodstein D."/>
            <person name="Lemons D."/>
            <person name="Li W."/>
            <person name="Lyons J.B."/>
            <person name="Morris A."/>
            <person name="Nichols S."/>
            <person name="Richter D.J."/>
            <person name="Salamov A."/>
            <person name="Bork P."/>
            <person name="Lim W.A."/>
            <person name="Manning G."/>
            <person name="Miller W.T."/>
            <person name="McGinnis W."/>
            <person name="Shapiro H."/>
            <person name="Tjian R."/>
            <person name="Grigoriev I.V."/>
            <person name="Rokhsar D."/>
        </authorList>
    </citation>
    <scope>NUCLEOTIDE SEQUENCE [LARGE SCALE GENOMIC DNA]</scope>
    <source>
        <strain evidence="12">MX1 / ATCC 50154</strain>
    </source>
</reference>